<dbReference type="GO" id="GO:0051539">
    <property type="term" value="F:4 iron, 4 sulfur cluster binding"/>
    <property type="evidence" value="ECO:0007669"/>
    <property type="project" value="UniProtKB-KW"/>
</dbReference>
<dbReference type="PROSITE" id="PS51379">
    <property type="entry name" value="4FE4S_FER_2"/>
    <property type="match status" value="2"/>
</dbReference>
<accession>A0A2M8QFB0</accession>
<evidence type="ECO:0000256" key="2">
    <source>
        <dbReference type="ARBA" id="ARBA00022723"/>
    </source>
</evidence>
<evidence type="ECO:0000259" key="5">
    <source>
        <dbReference type="PROSITE" id="PS51379"/>
    </source>
</evidence>
<dbReference type="Pfam" id="PF14697">
    <property type="entry name" value="Fer4_21"/>
    <property type="match status" value="1"/>
</dbReference>
<dbReference type="GO" id="GO:0046872">
    <property type="term" value="F:metal ion binding"/>
    <property type="evidence" value="ECO:0007669"/>
    <property type="project" value="UniProtKB-KW"/>
</dbReference>
<dbReference type="PANTHER" id="PTHR43687">
    <property type="entry name" value="ADENYLYLSULFATE REDUCTASE, BETA SUBUNIT"/>
    <property type="match status" value="1"/>
</dbReference>
<feature type="domain" description="4Fe-4S ferredoxin-type" evidence="5">
    <location>
        <begin position="12"/>
        <end position="41"/>
    </location>
</feature>
<comment type="caution">
    <text evidence="6">The sequence shown here is derived from an EMBL/GenBank/DDBJ whole genome shotgun (WGS) entry which is preliminary data.</text>
</comment>
<keyword evidence="1" id="KW-0004">4Fe-4S</keyword>
<keyword evidence="2" id="KW-0479">Metal-binding</keyword>
<evidence type="ECO:0000313" key="7">
    <source>
        <dbReference type="Proteomes" id="UP000230790"/>
    </source>
</evidence>
<evidence type="ECO:0000256" key="3">
    <source>
        <dbReference type="ARBA" id="ARBA00023004"/>
    </source>
</evidence>
<keyword evidence="4" id="KW-0411">Iron-sulfur</keyword>
<protein>
    <submittedName>
        <fullName evidence="6">4Fe-4S ferredoxin</fullName>
    </submittedName>
</protein>
<dbReference type="EMBL" id="PGTN01000013">
    <property type="protein sequence ID" value="PJF48497.1"/>
    <property type="molecule type" value="Genomic_DNA"/>
</dbReference>
<evidence type="ECO:0000313" key="6">
    <source>
        <dbReference type="EMBL" id="PJF48497.1"/>
    </source>
</evidence>
<dbReference type="AlphaFoldDB" id="A0A2M8QFB0"/>
<dbReference type="Proteomes" id="UP000230790">
    <property type="component" value="Unassembled WGS sequence"/>
</dbReference>
<dbReference type="PANTHER" id="PTHR43687:SF1">
    <property type="entry name" value="FERREDOXIN III"/>
    <property type="match status" value="1"/>
</dbReference>
<reference evidence="6 7" key="1">
    <citation type="submission" date="2017-11" db="EMBL/GenBank/DDBJ databases">
        <title>Evolution of Phototrophy in the Chloroflexi Phylum Driven by Horizontal Gene Transfer.</title>
        <authorList>
            <person name="Ward L.M."/>
            <person name="Hemp J."/>
            <person name="Shih P.M."/>
            <person name="Mcglynn S.E."/>
            <person name="Fischer W."/>
        </authorList>
    </citation>
    <scope>NUCLEOTIDE SEQUENCE [LARGE SCALE GENOMIC DNA]</scope>
    <source>
        <strain evidence="6">JP3_7</strain>
    </source>
</reference>
<dbReference type="InterPro" id="IPR017900">
    <property type="entry name" value="4Fe4S_Fe_S_CS"/>
</dbReference>
<evidence type="ECO:0000256" key="4">
    <source>
        <dbReference type="ARBA" id="ARBA00023014"/>
    </source>
</evidence>
<sequence>MQAVSTHWMQRVIPRIDEQRCTGCGNCEALCPTQAVRVVTDKAVIVRPEACVYCDVCETFCPEGAIGRPFRIVFNEALEQGDRSKRPGRDMT</sequence>
<proteinExistence type="predicted"/>
<organism evidence="6 7">
    <name type="scientific">Candidatus Thermofonsia Clade 3 bacterium</name>
    <dbReference type="NCBI Taxonomy" id="2364212"/>
    <lineage>
        <taxon>Bacteria</taxon>
        <taxon>Bacillati</taxon>
        <taxon>Chloroflexota</taxon>
        <taxon>Candidatus Thermofontia</taxon>
        <taxon>Candidatus Thermofonsia Clade 3</taxon>
    </lineage>
</organism>
<name>A0A2M8QFB0_9CHLR</name>
<feature type="domain" description="4Fe-4S ferredoxin-type" evidence="5">
    <location>
        <begin position="42"/>
        <end position="71"/>
    </location>
</feature>
<keyword evidence="3" id="KW-0408">Iron</keyword>
<dbReference type="PROSITE" id="PS00198">
    <property type="entry name" value="4FE4S_FER_1"/>
    <property type="match status" value="2"/>
</dbReference>
<dbReference type="Gene3D" id="3.30.70.20">
    <property type="match status" value="1"/>
</dbReference>
<gene>
    <name evidence="6" type="ORF">CUN48_03285</name>
</gene>
<evidence type="ECO:0000256" key="1">
    <source>
        <dbReference type="ARBA" id="ARBA00022485"/>
    </source>
</evidence>
<dbReference type="InterPro" id="IPR050572">
    <property type="entry name" value="Fe-S_Ferredoxin"/>
</dbReference>
<dbReference type="SUPFAM" id="SSF54862">
    <property type="entry name" value="4Fe-4S ferredoxins"/>
    <property type="match status" value="1"/>
</dbReference>
<dbReference type="InterPro" id="IPR017896">
    <property type="entry name" value="4Fe4S_Fe-S-bd"/>
</dbReference>